<dbReference type="Pfam" id="PF12311">
    <property type="entry name" value="DUF3632"/>
    <property type="match status" value="1"/>
</dbReference>
<sequence length="381" mass="42255">MSHTNAQNTSTPVVDVSEPSLTPTADASSTEPTITVDASSSEPFSTPTIEVSSIKPSSTTAVDVSSTEETPTVHASSTVPSSTPAIELSSTEPPWLAYIKKRIDEDESQYLDTAHYRIVRDMLLAPDGDDSAVPKAVTNFMNNYTADFATYPIEARKAPEYSAGEELNSITVIVFEVVNYVSFTDINHDRLANLLIGIKTSAASEFNTENPQFVYYGWGLEAEAQDVWNHNHPTGWIVDNEWRTALSVCNQFVNRSALLAKLMKEGMLDSEGPRFLWGDFNKTFETNTHGDVVTNVGRQAQVFASANYVLFAGHVVVKEVKAPSKKWWFELTPAKWKFWASKLEEVANTVGEDAHWGLKTKAQEAHDRMVELYPEAFKEDV</sequence>
<dbReference type="InterPro" id="IPR022085">
    <property type="entry name" value="OpdG"/>
</dbReference>
<evidence type="ECO:0000313" key="2">
    <source>
        <dbReference type="EMBL" id="KAK7424192.1"/>
    </source>
</evidence>
<feature type="compositionally biased region" description="Polar residues" evidence="1">
    <location>
        <begin position="1"/>
        <end position="12"/>
    </location>
</feature>
<evidence type="ECO:0000313" key="3">
    <source>
        <dbReference type="Proteomes" id="UP001498421"/>
    </source>
</evidence>
<feature type="region of interest" description="Disordered" evidence="1">
    <location>
        <begin position="1"/>
        <end position="87"/>
    </location>
</feature>
<dbReference type="EMBL" id="JAZAVK010000092">
    <property type="protein sequence ID" value="KAK7424192.1"/>
    <property type="molecule type" value="Genomic_DNA"/>
</dbReference>
<dbReference type="Proteomes" id="UP001498421">
    <property type="component" value="Unassembled WGS sequence"/>
</dbReference>
<comment type="caution">
    <text evidence="2">The sequence shown here is derived from an EMBL/GenBank/DDBJ whole genome shotgun (WGS) entry which is preliminary data.</text>
</comment>
<protein>
    <submittedName>
        <fullName evidence="2">Uncharacterized protein</fullName>
    </submittedName>
</protein>
<gene>
    <name evidence="2" type="ORF">QQZ08_008680</name>
</gene>
<organism evidence="2 3">
    <name type="scientific">Neonectria magnoliae</name>
    <dbReference type="NCBI Taxonomy" id="2732573"/>
    <lineage>
        <taxon>Eukaryota</taxon>
        <taxon>Fungi</taxon>
        <taxon>Dikarya</taxon>
        <taxon>Ascomycota</taxon>
        <taxon>Pezizomycotina</taxon>
        <taxon>Sordariomycetes</taxon>
        <taxon>Hypocreomycetidae</taxon>
        <taxon>Hypocreales</taxon>
        <taxon>Nectriaceae</taxon>
        <taxon>Neonectria</taxon>
    </lineage>
</organism>
<evidence type="ECO:0000256" key="1">
    <source>
        <dbReference type="SAM" id="MobiDB-lite"/>
    </source>
</evidence>
<keyword evidence="3" id="KW-1185">Reference proteome</keyword>
<reference evidence="2 3" key="1">
    <citation type="journal article" date="2025" name="Microbiol. Resour. Announc.">
        <title>Draft genome sequences for Neonectria magnoliae and Neonectria punicea, canker pathogens of Liriodendron tulipifera and Acer saccharum in West Virginia.</title>
        <authorList>
            <person name="Petronek H.M."/>
            <person name="Kasson M.T."/>
            <person name="Metheny A.M."/>
            <person name="Stauder C.M."/>
            <person name="Lovett B."/>
            <person name="Lynch S.C."/>
            <person name="Garnas J.R."/>
            <person name="Kasson L.R."/>
            <person name="Stajich J.E."/>
        </authorList>
    </citation>
    <scope>NUCLEOTIDE SEQUENCE [LARGE SCALE GENOMIC DNA]</scope>
    <source>
        <strain evidence="2 3">NRRL 64651</strain>
    </source>
</reference>
<name>A0ABR1HT91_9HYPO</name>
<accession>A0ABR1HT91</accession>
<feature type="compositionally biased region" description="Polar residues" evidence="1">
    <location>
        <begin position="19"/>
        <end position="87"/>
    </location>
</feature>
<proteinExistence type="predicted"/>